<comment type="subunit">
    <text evidence="2">DNA polymerase III contains a core (composed of alpha, epsilon and theta chains) that associates with a tau subunit. This core dimerizes to form the POLIII' complex. PolIII' associates with the gamma complex (composed of gamma, delta, delta', psi and chi chains) and with the beta chain to form the complete DNA polymerase III complex.</text>
</comment>
<evidence type="ECO:0000313" key="4">
    <source>
        <dbReference type="EMBL" id="KTR02994.1"/>
    </source>
</evidence>
<proteinExistence type="predicted"/>
<evidence type="ECO:0000259" key="3">
    <source>
        <dbReference type="SMART" id="SM00479"/>
    </source>
</evidence>
<name>A0A175RJ79_9HYPH</name>
<reference evidence="4 5" key="1">
    <citation type="journal article" date="2016" name="Front. Microbiol.">
        <title>Genomic Resource of Rice Seed Associated Bacteria.</title>
        <authorList>
            <person name="Midha S."/>
            <person name="Bansal K."/>
            <person name="Sharma S."/>
            <person name="Kumar N."/>
            <person name="Patil P.P."/>
            <person name="Chaudhry V."/>
            <person name="Patil P.B."/>
        </authorList>
    </citation>
    <scope>NUCLEOTIDE SEQUENCE [LARGE SCALE GENOMIC DNA]</scope>
    <source>
        <strain evidence="4 5">NS365</strain>
    </source>
</reference>
<dbReference type="NCBIfam" id="NF006615">
    <property type="entry name" value="PRK09182.1"/>
    <property type="match status" value="1"/>
</dbReference>
<dbReference type="Proteomes" id="UP000078529">
    <property type="component" value="Unassembled WGS sequence"/>
</dbReference>
<dbReference type="PANTHER" id="PTHR30231">
    <property type="entry name" value="DNA POLYMERASE III SUBUNIT EPSILON"/>
    <property type="match status" value="1"/>
</dbReference>
<evidence type="ECO:0000313" key="5">
    <source>
        <dbReference type="Proteomes" id="UP000078529"/>
    </source>
</evidence>
<protein>
    <submittedName>
        <fullName evidence="4">DNA polymerase III subunit epsilon</fullName>
    </submittedName>
</protein>
<comment type="function">
    <text evidence="1">DNA polymerase III is a complex, multichain enzyme responsible for most of the replicative synthesis in bacteria. The epsilon subunit contain the editing function and is a proofreading 3'-5' exonuclease.</text>
</comment>
<sequence>MRRVPAAKTAASLAPKPEGETAMVERLERTGRYRVLRKLVPREVLAHLHPPADRTPGAWPRLGVVLDTETTGLDHAAHEVIELGMVAFTYDEMGVCDVVGVFSQLQQPTGPITSDITRITGITDEMVAGQRIDLEAVRRFVEPADLVIAHNARFDRPFCEKLCPGFEAKPWACSVSEVDWTALGFEGTKLGYLIGQCGYFHNGHRAVDDCHALLEVLSQPSRTQALPAFRQLLASTSAPRFRVHALGSPFHIKDILKARGYRWSDGSGRQPKCWWREIAEDAMDEEMHFLEAEIYAGGMNAHVERLTACERFKA</sequence>
<dbReference type="FunFam" id="3.30.420.10:FF:000045">
    <property type="entry name" value="3'-5' exonuclease DinG"/>
    <property type="match status" value="1"/>
</dbReference>
<dbReference type="SUPFAM" id="SSF53098">
    <property type="entry name" value="Ribonuclease H-like"/>
    <property type="match status" value="1"/>
</dbReference>
<evidence type="ECO:0000256" key="1">
    <source>
        <dbReference type="ARBA" id="ARBA00025483"/>
    </source>
</evidence>
<dbReference type="InterPro" id="IPR036397">
    <property type="entry name" value="RNaseH_sf"/>
</dbReference>
<dbReference type="SMART" id="SM00479">
    <property type="entry name" value="EXOIII"/>
    <property type="match status" value="1"/>
</dbReference>
<dbReference type="GO" id="GO:0045004">
    <property type="term" value="P:DNA replication proofreading"/>
    <property type="evidence" value="ECO:0007669"/>
    <property type="project" value="TreeGrafter"/>
</dbReference>
<dbReference type="PANTHER" id="PTHR30231:SF37">
    <property type="entry name" value="EXODEOXYRIBONUCLEASE 10"/>
    <property type="match status" value="1"/>
</dbReference>
<dbReference type="AlphaFoldDB" id="A0A175RJ79"/>
<dbReference type="PATRIC" id="fig|401562.4.peg.4028"/>
<feature type="domain" description="Exonuclease" evidence="3">
    <location>
        <begin position="64"/>
        <end position="226"/>
    </location>
</feature>
<dbReference type="GO" id="GO:0005829">
    <property type="term" value="C:cytosol"/>
    <property type="evidence" value="ECO:0007669"/>
    <property type="project" value="TreeGrafter"/>
</dbReference>
<gene>
    <name evidence="4" type="ORF">NS365_20030</name>
</gene>
<keyword evidence="5" id="KW-1185">Reference proteome</keyword>
<comment type="caution">
    <text evidence="4">The sequence shown here is derived from an EMBL/GenBank/DDBJ whole genome shotgun (WGS) entry which is preliminary data.</text>
</comment>
<dbReference type="RefSeq" id="WP_058602070.1">
    <property type="nucleotide sequence ID" value="NZ_LDQA01000062.1"/>
</dbReference>
<accession>A0A175RJ79</accession>
<organism evidence="4 5">
    <name type="scientific">Aureimonas ureilytica</name>
    <dbReference type="NCBI Taxonomy" id="401562"/>
    <lineage>
        <taxon>Bacteria</taxon>
        <taxon>Pseudomonadati</taxon>
        <taxon>Pseudomonadota</taxon>
        <taxon>Alphaproteobacteria</taxon>
        <taxon>Hyphomicrobiales</taxon>
        <taxon>Aurantimonadaceae</taxon>
        <taxon>Aureimonas</taxon>
    </lineage>
</organism>
<evidence type="ECO:0000256" key="2">
    <source>
        <dbReference type="ARBA" id="ARBA00026073"/>
    </source>
</evidence>
<dbReference type="Gene3D" id="3.30.420.10">
    <property type="entry name" value="Ribonuclease H-like superfamily/Ribonuclease H"/>
    <property type="match status" value="1"/>
</dbReference>
<dbReference type="InterPro" id="IPR013520">
    <property type="entry name" value="Ribonucl_H"/>
</dbReference>
<dbReference type="GO" id="GO:0003676">
    <property type="term" value="F:nucleic acid binding"/>
    <property type="evidence" value="ECO:0007669"/>
    <property type="project" value="InterPro"/>
</dbReference>
<dbReference type="GO" id="GO:0008408">
    <property type="term" value="F:3'-5' exonuclease activity"/>
    <property type="evidence" value="ECO:0007669"/>
    <property type="project" value="TreeGrafter"/>
</dbReference>
<dbReference type="InterPro" id="IPR012337">
    <property type="entry name" value="RNaseH-like_sf"/>
</dbReference>
<dbReference type="CDD" id="cd06127">
    <property type="entry name" value="DEDDh"/>
    <property type="match status" value="1"/>
</dbReference>
<dbReference type="Pfam" id="PF00929">
    <property type="entry name" value="RNase_T"/>
    <property type="match status" value="1"/>
</dbReference>
<dbReference type="EMBL" id="LDQA01000062">
    <property type="protein sequence ID" value="KTR02994.1"/>
    <property type="molecule type" value="Genomic_DNA"/>
</dbReference>